<evidence type="ECO:0000256" key="1">
    <source>
        <dbReference type="ARBA" id="ARBA00001946"/>
    </source>
</evidence>
<organism evidence="4 5">
    <name type="scientific">Actinopolymorpha singaporensis</name>
    <dbReference type="NCBI Taxonomy" id="117157"/>
    <lineage>
        <taxon>Bacteria</taxon>
        <taxon>Bacillati</taxon>
        <taxon>Actinomycetota</taxon>
        <taxon>Actinomycetes</taxon>
        <taxon>Propionibacteriales</taxon>
        <taxon>Actinopolymorphaceae</taxon>
        <taxon>Actinopolymorpha</taxon>
    </lineage>
</organism>
<evidence type="ECO:0000256" key="2">
    <source>
        <dbReference type="ARBA" id="ARBA00022801"/>
    </source>
</evidence>
<dbReference type="RefSeq" id="WP_092652371.1">
    <property type="nucleotide sequence ID" value="NZ_LT629732.1"/>
</dbReference>
<dbReference type="PANTHER" id="PTHR43046">
    <property type="entry name" value="GDP-MANNOSE MANNOSYL HYDROLASE"/>
    <property type="match status" value="1"/>
</dbReference>
<reference evidence="4 5" key="1">
    <citation type="submission" date="2016-10" db="EMBL/GenBank/DDBJ databases">
        <authorList>
            <person name="de Groot N.N."/>
        </authorList>
    </citation>
    <scope>NUCLEOTIDE SEQUENCE [LARGE SCALE GENOMIC DNA]</scope>
    <source>
        <strain evidence="4 5">DSM 22024</strain>
    </source>
</reference>
<dbReference type="PROSITE" id="PS51462">
    <property type="entry name" value="NUDIX"/>
    <property type="match status" value="1"/>
</dbReference>
<dbReference type="Pfam" id="PF12535">
    <property type="entry name" value="Nudix_N"/>
    <property type="match status" value="1"/>
</dbReference>
<dbReference type="Gene3D" id="3.90.79.10">
    <property type="entry name" value="Nucleoside Triphosphate Pyrophosphohydrolase"/>
    <property type="match status" value="1"/>
</dbReference>
<dbReference type="InterPro" id="IPR059176">
    <property type="entry name" value="UDP-X_N"/>
</dbReference>
<feature type="domain" description="Nudix hydrolase" evidence="3">
    <location>
        <begin position="83"/>
        <end position="213"/>
    </location>
</feature>
<dbReference type="Pfam" id="PF00293">
    <property type="entry name" value="NUDIX"/>
    <property type="match status" value="1"/>
</dbReference>
<dbReference type="PANTHER" id="PTHR43046:SF16">
    <property type="entry name" value="ADP-RIBOSE PYROPHOSPHATASE YJHB-RELATED"/>
    <property type="match status" value="1"/>
</dbReference>
<keyword evidence="2" id="KW-0378">Hydrolase</keyword>
<evidence type="ECO:0000259" key="3">
    <source>
        <dbReference type="PROSITE" id="PS51462"/>
    </source>
</evidence>
<dbReference type="OrthoDB" id="4247482at2"/>
<dbReference type="Gene3D" id="6.10.250.1120">
    <property type="match status" value="1"/>
</dbReference>
<dbReference type="GO" id="GO:0016787">
    <property type="term" value="F:hydrolase activity"/>
    <property type="evidence" value="ECO:0007669"/>
    <property type="project" value="UniProtKB-KW"/>
</dbReference>
<evidence type="ECO:0000313" key="4">
    <source>
        <dbReference type="EMBL" id="SDS17222.1"/>
    </source>
</evidence>
<dbReference type="InterPro" id="IPR015797">
    <property type="entry name" value="NUDIX_hydrolase-like_dom_sf"/>
</dbReference>
<evidence type="ECO:0000313" key="5">
    <source>
        <dbReference type="Proteomes" id="UP000198983"/>
    </source>
</evidence>
<sequence length="226" mass="24437">MSNSGDPTESTRPAAEEPGRALHRMAVELAAMSQNGLTYSSDRYDIARYERLRSMSADLMGLIGTPDAAEFRAALNAEAGHATPKVDVRGALFRDDRVLLVQEAGDGRWTLPGGWADALDSPSAAAEREFAEEAGLRVRARRLAAVHDGSVRNGHAGSPWHTYKLFFLVDRLDDSPPRAGLDGETVDVGFFALDELPALSTARCTADQLAILLAHHRDPALPTDFD</sequence>
<keyword evidence="5" id="KW-1185">Reference proteome</keyword>
<dbReference type="STRING" id="117157.SAMN04489717_1844"/>
<dbReference type="InterPro" id="IPR000086">
    <property type="entry name" value="NUDIX_hydrolase_dom"/>
</dbReference>
<comment type="cofactor">
    <cofactor evidence="1">
        <name>Mg(2+)</name>
        <dbReference type="ChEBI" id="CHEBI:18420"/>
    </cofactor>
</comment>
<gene>
    <name evidence="4" type="ORF">SAMN04489717_1844</name>
</gene>
<protein>
    <submittedName>
        <fullName evidence="4">ADP-ribose pyrophosphatase YjhB, NUDIX family</fullName>
    </submittedName>
</protein>
<dbReference type="Proteomes" id="UP000198983">
    <property type="component" value="Chromosome I"/>
</dbReference>
<accession>A0A1H1Q171</accession>
<dbReference type="SUPFAM" id="SSF55811">
    <property type="entry name" value="Nudix"/>
    <property type="match status" value="1"/>
</dbReference>
<name>A0A1H1Q171_9ACTN</name>
<proteinExistence type="predicted"/>
<dbReference type="AlphaFoldDB" id="A0A1H1Q171"/>
<dbReference type="EMBL" id="LT629732">
    <property type="protein sequence ID" value="SDS17222.1"/>
    <property type="molecule type" value="Genomic_DNA"/>
</dbReference>